<keyword evidence="6" id="KW-1185">Reference proteome</keyword>
<evidence type="ECO:0000313" key="6">
    <source>
        <dbReference type="Proteomes" id="UP000219439"/>
    </source>
</evidence>
<name>A0A285NAT2_9HYPH</name>
<dbReference type="InterPro" id="IPR001845">
    <property type="entry name" value="HTH_ArsR_DNA-bd_dom"/>
</dbReference>
<protein>
    <submittedName>
        <fullName evidence="5">DNA-binding transcriptional regulator, ArsR family</fullName>
    </submittedName>
</protein>
<dbReference type="PANTHER" id="PTHR43132:SF2">
    <property type="entry name" value="ARSENICAL RESISTANCE OPERON REPRESSOR ARSR-RELATED"/>
    <property type="match status" value="1"/>
</dbReference>
<dbReference type="Proteomes" id="UP000219439">
    <property type="component" value="Unassembled WGS sequence"/>
</dbReference>
<organism evidence="5 6">
    <name type="scientific">Cohaesibacter gelatinilyticus</name>
    <dbReference type="NCBI Taxonomy" id="372072"/>
    <lineage>
        <taxon>Bacteria</taxon>
        <taxon>Pseudomonadati</taxon>
        <taxon>Pseudomonadota</taxon>
        <taxon>Alphaproteobacteria</taxon>
        <taxon>Hyphomicrobiales</taxon>
        <taxon>Cohaesibacteraceae</taxon>
    </lineage>
</organism>
<dbReference type="SUPFAM" id="SSF46785">
    <property type="entry name" value="Winged helix' DNA-binding domain"/>
    <property type="match status" value="1"/>
</dbReference>
<dbReference type="EMBL" id="OBEL01000001">
    <property type="protein sequence ID" value="SNZ06023.1"/>
    <property type="molecule type" value="Genomic_DNA"/>
</dbReference>
<proteinExistence type="predicted"/>
<dbReference type="InterPro" id="IPR036390">
    <property type="entry name" value="WH_DNA-bd_sf"/>
</dbReference>
<dbReference type="GO" id="GO:0003677">
    <property type="term" value="F:DNA binding"/>
    <property type="evidence" value="ECO:0007669"/>
    <property type="project" value="UniProtKB-KW"/>
</dbReference>
<dbReference type="CDD" id="cd00090">
    <property type="entry name" value="HTH_ARSR"/>
    <property type="match status" value="1"/>
</dbReference>
<reference evidence="5 6" key="1">
    <citation type="submission" date="2017-09" db="EMBL/GenBank/DDBJ databases">
        <authorList>
            <person name="Ehlers B."/>
            <person name="Leendertz F.H."/>
        </authorList>
    </citation>
    <scope>NUCLEOTIDE SEQUENCE [LARGE SCALE GENOMIC DNA]</scope>
    <source>
        <strain evidence="5 6">DSM 18289</strain>
    </source>
</reference>
<dbReference type="PRINTS" id="PR00778">
    <property type="entry name" value="HTHARSR"/>
</dbReference>
<evidence type="ECO:0000256" key="1">
    <source>
        <dbReference type="ARBA" id="ARBA00023015"/>
    </source>
</evidence>
<keyword evidence="1" id="KW-0805">Transcription regulation</keyword>
<dbReference type="AlphaFoldDB" id="A0A285NAT2"/>
<dbReference type="PANTHER" id="PTHR43132">
    <property type="entry name" value="ARSENICAL RESISTANCE OPERON REPRESSOR ARSR-RELATED"/>
    <property type="match status" value="1"/>
</dbReference>
<dbReference type="SMART" id="SM00418">
    <property type="entry name" value="HTH_ARSR"/>
    <property type="match status" value="1"/>
</dbReference>
<gene>
    <name evidence="5" type="ORF">SAMN06265368_0269</name>
</gene>
<sequence>MDEQMRQQDNADAAFDEDQVKALAALAQNTRLRTFRLLSQAGEQGLVAGVISKDLSVPHNTLSTHLAILTRAGLIRQSKEGRNVRYFVRRDRVQSLVTSLLQDCRKE</sequence>
<evidence type="ECO:0000256" key="3">
    <source>
        <dbReference type="ARBA" id="ARBA00023163"/>
    </source>
</evidence>
<evidence type="ECO:0000313" key="5">
    <source>
        <dbReference type="EMBL" id="SNZ06023.1"/>
    </source>
</evidence>
<evidence type="ECO:0000259" key="4">
    <source>
        <dbReference type="PROSITE" id="PS50987"/>
    </source>
</evidence>
<accession>A0A285NAT2</accession>
<dbReference type="InterPro" id="IPR036388">
    <property type="entry name" value="WH-like_DNA-bd_sf"/>
</dbReference>
<dbReference type="PROSITE" id="PS50987">
    <property type="entry name" value="HTH_ARSR_2"/>
    <property type="match status" value="1"/>
</dbReference>
<evidence type="ECO:0000256" key="2">
    <source>
        <dbReference type="ARBA" id="ARBA00023125"/>
    </source>
</evidence>
<keyword evidence="2 5" id="KW-0238">DNA-binding</keyword>
<dbReference type="Pfam" id="PF12840">
    <property type="entry name" value="HTH_20"/>
    <property type="match status" value="1"/>
</dbReference>
<dbReference type="Gene3D" id="1.10.10.10">
    <property type="entry name" value="Winged helix-like DNA-binding domain superfamily/Winged helix DNA-binding domain"/>
    <property type="match status" value="1"/>
</dbReference>
<keyword evidence="3" id="KW-0804">Transcription</keyword>
<dbReference type="InterPro" id="IPR011991">
    <property type="entry name" value="ArsR-like_HTH"/>
</dbReference>
<feature type="domain" description="HTH arsR-type" evidence="4">
    <location>
        <begin position="11"/>
        <end position="107"/>
    </location>
</feature>
<dbReference type="GO" id="GO:0003700">
    <property type="term" value="F:DNA-binding transcription factor activity"/>
    <property type="evidence" value="ECO:0007669"/>
    <property type="project" value="InterPro"/>
</dbReference>
<dbReference type="InterPro" id="IPR051011">
    <property type="entry name" value="Metal_resp_trans_reg"/>
</dbReference>
<dbReference type="NCBIfam" id="NF033788">
    <property type="entry name" value="HTH_metalloreg"/>
    <property type="match status" value="1"/>
</dbReference>